<name>A0AAW0ILJ0_MYOGA</name>
<comment type="caution">
    <text evidence="2">The sequence shown here is derived from an EMBL/GenBank/DDBJ whole genome shotgun (WGS) entry which is preliminary data.</text>
</comment>
<gene>
    <name evidence="2" type="ORF">U0070_024321</name>
</gene>
<dbReference type="Proteomes" id="UP001488838">
    <property type="component" value="Unassembled WGS sequence"/>
</dbReference>
<protein>
    <submittedName>
        <fullName evidence="2">Uncharacterized protein</fullName>
    </submittedName>
</protein>
<evidence type="ECO:0000313" key="3">
    <source>
        <dbReference type="Proteomes" id="UP001488838"/>
    </source>
</evidence>
<sequence length="984" mass="109903">MSPKSSQYFLPCGKFKFLPTPSRSRKEEQLQPHSMEEIVPANRQVIKKLSLYDTEKRRVIIRRERFKAMCKLPHFSVDTRTSKQARAFPDSSPRERTHVLGVKTHDTHTKRPGSSAKEQVANGSFIKHKSGIYTVGQKDTSPPSGTRKEKSQGAAPKVREQLNREKRKPGGRAQAQRKADPGTLPAGENLACRHTYRALSLHSPTFTPPVNGPILQNHSCRNSMTQENIWISERSFGEGPELMVCQKPEAPNLNNNTLHNERLQVKLFGQEVQEGECPDRLDPQNPVYAEETRPSVIVNGVSERLRASYIQRIRPHSENLDGSRPCSVPVQLALCMSVEDKMERLWRFKLQGVGNPRKIQFMSPHARICTLLQAGLLFRSQSHLHNIGDSILSQDTGDTEEDIILDSIETLNHGGNGVHPPQILHYALCQVSHREANGPGRITFQLDHLIGAVNHLLVNLLPLLLVCIGAQIWVQILQGDTSDIHTTPHRHTGVPIESTLSLLLTGPRGDDDQLGVGSQAIVFARDNFRCSKEKAAVLKIHHLSLQFVFHDINKGKLIRQLLGPVVHDEQLRAHSSVKKLVCKEGQNSSSGDGWRYRRRPTLEHRTEPPKVQMRSRRTEKMTKDCEECDHPLIQGVGSNESLPRAVGLRLNEHVIQPDSLNVAGFSELSHLEAKSSYVVSCKKQKYEEHLLKRSRKGESPNRLERQNPVYAEEASLSVIVNGFSKRLRGSHIQRIWLDHDLVQSQSNRPWSVALGSDTSTSCLIDTGHSNVYEEVSHCTLDLHFSNNYDDEYEYKYMIDSIGSNTAKSLLPDEHVQKGEYPNRLDPKNPVYAEETSPSVIVNGFSERLWASHIQRIRIHSENLVGSRPRSVPVQLALGMKDTIQDWNSSAKLMSTRVELIVTMDHLKEDSKSSKFSCKIQRQFSGQYGGLGFQSPPAIQGLCACAALGLLAARLPVSRCAAPPVPGQEVAAPPPGAPAFPAGLA</sequence>
<feature type="compositionally biased region" description="Basic and acidic residues" evidence="1">
    <location>
        <begin position="146"/>
        <end position="164"/>
    </location>
</feature>
<keyword evidence="3" id="KW-1185">Reference proteome</keyword>
<evidence type="ECO:0000256" key="1">
    <source>
        <dbReference type="SAM" id="MobiDB-lite"/>
    </source>
</evidence>
<accession>A0AAW0ILJ0</accession>
<feature type="region of interest" description="Disordered" evidence="1">
    <location>
        <begin position="103"/>
        <end position="188"/>
    </location>
</feature>
<feature type="region of interest" description="Disordered" evidence="1">
    <location>
        <begin position="963"/>
        <end position="984"/>
    </location>
</feature>
<evidence type="ECO:0000313" key="2">
    <source>
        <dbReference type="EMBL" id="KAK7814978.1"/>
    </source>
</evidence>
<reference evidence="2 3" key="1">
    <citation type="journal article" date="2023" name="bioRxiv">
        <title>Conserved and derived expression patterns and positive selection on dental genes reveal complex evolutionary context of ever-growing rodent molars.</title>
        <authorList>
            <person name="Calamari Z.T."/>
            <person name="Song A."/>
            <person name="Cohen E."/>
            <person name="Akter M."/>
            <person name="Roy R.D."/>
            <person name="Hallikas O."/>
            <person name="Christensen M.M."/>
            <person name="Li P."/>
            <person name="Marangoni P."/>
            <person name="Jernvall J."/>
            <person name="Klein O.D."/>
        </authorList>
    </citation>
    <scope>NUCLEOTIDE SEQUENCE [LARGE SCALE GENOMIC DNA]</scope>
    <source>
        <strain evidence="2">V071</strain>
    </source>
</reference>
<dbReference type="EMBL" id="JBBHLL010000117">
    <property type="protein sequence ID" value="KAK7814978.1"/>
    <property type="molecule type" value="Genomic_DNA"/>
</dbReference>
<organism evidence="2 3">
    <name type="scientific">Myodes glareolus</name>
    <name type="common">Bank vole</name>
    <name type="synonym">Clethrionomys glareolus</name>
    <dbReference type="NCBI Taxonomy" id="447135"/>
    <lineage>
        <taxon>Eukaryota</taxon>
        <taxon>Metazoa</taxon>
        <taxon>Chordata</taxon>
        <taxon>Craniata</taxon>
        <taxon>Vertebrata</taxon>
        <taxon>Euteleostomi</taxon>
        <taxon>Mammalia</taxon>
        <taxon>Eutheria</taxon>
        <taxon>Euarchontoglires</taxon>
        <taxon>Glires</taxon>
        <taxon>Rodentia</taxon>
        <taxon>Myomorpha</taxon>
        <taxon>Muroidea</taxon>
        <taxon>Cricetidae</taxon>
        <taxon>Arvicolinae</taxon>
        <taxon>Myodes</taxon>
    </lineage>
</organism>
<proteinExistence type="predicted"/>
<dbReference type="AlphaFoldDB" id="A0AAW0ILJ0"/>